<dbReference type="InterPro" id="IPR029055">
    <property type="entry name" value="Ntn_hydrolases_N"/>
</dbReference>
<evidence type="ECO:0000313" key="2">
    <source>
        <dbReference type="Proteomes" id="UP001611075"/>
    </source>
</evidence>
<keyword evidence="2" id="KW-1185">Reference proteome</keyword>
<name>A0ABW7STP7_9ACTN</name>
<sequence>MYVMLAWFSEDGISEDARREAQLRFDKGLAEVVPESYRRHDFGSDDWGVTVLYPSSPGSYRWPMVATEGGVTAVSLGLPVGLDVSGGPVSLARRLLAGEDVHREVVPPFGLMALDENGTVMIQQDWIGMCRIFTGSSGGVTAFCSRPTLLAKFLPGDVRPDLDGWASYTLAGNFGGDRSPVAGVRLLAPGERVTVRRRAGQGWELARQIRYATDDVVAEGQAAEGRPLAESFELAAHAITSSVASMQRLWDDEITLGLSGGKDSRLIAAAMIAAGMIPKFATNEDTAAEGEVARQLVQILRDKRGLQPKHQLRRAGAPARVLATGLRERGQRLQRMYDYQFPSTYLVRPAVSDRLAERPRSASITGGAGELATEYWYPPADDDSTPEQAATSRLFSAVPPGVAAESIVTAEHARVSGLLDHGRDLGLHDLRLVDYLYLVERVRRWYTSAYEVGMVTPFLSPGFVTATFALTPQQKRDRLLHTSLIERLVPEWAGIPFVSVNTGPSTATRIWQGDGLKTMADLLDTARGPLTELVNRPAVEEALRTAARRGRSNPRTLQQFTLLALASHQLEADSVQPSTGAAYERIASPPAPRQPAKGTLGGRLRWIKRLPLGNHLISAVRRVRPRRPSQ</sequence>
<protein>
    <recommendedName>
        <fullName evidence="3">Asparagine synthetase domain-containing protein</fullName>
    </recommendedName>
</protein>
<accession>A0ABW7STP7</accession>
<dbReference type="Proteomes" id="UP001611075">
    <property type="component" value="Unassembled WGS sequence"/>
</dbReference>
<gene>
    <name evidence="1" type="ORF">ACH4OY_26595</name>
</gene>
<dbReference type="RefSeq" id="WP_396684142.1">
    <property type="nucleotide sequence ID" value="NZ_JBIRPU010000025.1"/>
</dbReference>
<evidence type="ECO:0008006" key="3">
    <source>
        <dbReference type="Google" id="ProtNLM"/>
    </source>
</evidence>
<dbReference type="SUPFAM" id="SSF52402">
    <property type="entry name" value="Adenine nucleotide alpha hydrolases-like"/>
    <property type="match status" value="1"/>
</dbReference>
<organism evidence="1 2">
    <name type="scientific">Micromonospora rubida</name>
    <dbReference type="NCBI Taxonomy" id="2697657"/>
    <lineage>
        <taxon>Bacteria</taxon>
        <taxon>Bacillati</taxon>
        <taxon>Actinomycetota</taxon>
        <taxon>Actinomycetes</taxon>
        <taxon>Micromonosporales</taxon>
        <taxon>Micromonosporaceae</taxon>
        <taxon>Micromonospora</taxon>
    </lineage>
</organism>
<evidence type="ECO:0000313" key="1">
    <source>
        <dbReference type="EMBL" id="MFI0796224.1"/>
    </source>
</evidence>
<dbReference type="EMBL" id="JBIRPU010000025">
    <property type="protein sequence ID" value="MFI0796224.1"/>
    <property type="molecule type" value="Genomic_DNA"/>
</dbReference>
<dbReference type="SUPFAM" id="SSF56235">
    <property type="entry name" value="N-terminal nucleophile aminohydrolases (Ntn hydrolases)"/>
    <property type="match status" value="1"/>
</dbReference>
<proteinExistence type="predicted"/>
<comment type="caution">
    <text evidence="1">The sequence shown here is derived from an EMBL/GenBank/DDBJ whole genome shotgun (WGS) entry which is preliminary data.</text>
</comment>
<reference evidence="1 2" key="1">
    <citation type="submission" date="2024-10" db="EMBL/GenBank/DDBJ databases">
        <title>The Natural Products Discovery Center: Release of the First 8490 Sequenced Strains for Exploring Actinobacteria Biosynthetic Diversity.</title>
        <authorList>
            <person name="Kalkreuter E."/>
            <person name="Kautsar S.A."/>
            <person name="Yang D."/>
            <person name="Bader C.D."/>
            <person name="Teijaro C.N."/>
            <person name="Fluegel L."/>
            <person name="Davis C.M."/>
            <person name="Simpson J.R."/>
            <person name="Lauterbach L."/>
            <person name="Steele A.D."/>
            <person name="Gui C."/>
            <person name="Meng S."/>
            <person name="Li G."/>
            <person name="Viehrig K."/>
            <person name="Ye F."/>
            <person name="Su P."/>
            <person name="Kiefer A.F."/>
            <person name="Nichols A."/>
            <person name="Cepeda A.J."/>
            <person name="Yan W."/>
            <person name="Fan B."/>
            <person name="Jiang Y."/>
            <person name="Adhikari A."/>
            <person name="Zheng C.-J."/>
            <person name="Schuster L."/>
            <person name="Cowan T.M."/>
            <person name="Smanski M.J."/>
            <person name="Chevrette M.G."/>
            <person name="De Carvalho L.P.S."/>
            <person name="Shen B."/>
        </authorList>
    </citation>
    <scope>NUCLEOTIDE SEQUENCE [LARGE SCALE GENOMIC DNA]</scope>
    <source>
        <strain evidence="1 2">NPDC021253</strain>
    </source>
</reference>